<keyword evidence="4" id="KW-0813">Transport</keyword>
<dbReference type="GO" id="GO:0005743">
    <property type="term" value="C:mitochondrial inner membrane"/>
    <property type="evidence" value="ECO:0007669"/>
    <property type="project" value="UniProtKB-SubCell"/>
</dbReference>
<protein>
    <recommendedName>
        <fullName evidence="3">Mitochondrial import inner membrane translocase subunit TIM54</fullName>
    </recommendedName>
</protein>
<accession>A0A4P9XEP5</accession>
<dbReference type="Pfam" id="PF11711">
    <property type="entry name" value="Tim54"/>
    <property type="match status" value="1"/>
</dbReference>
<keyword evidence="8" id="KW-1133">Transmembrane helix</keyword>
<dbReference type="Proteomes" id="UP000274922">
    <property type="component" value="Unassembled WGS sequence"/>
</dbReference>
<sequence>MWTAPSRHGLTPRRPLWRAVEVARRHPSVAAATAVARRGVAIPASSRPSDPAAALKADTAANTPSAAPSAATDRAAASPSTTASASPSPSTPAAASTTTTSSEPSSSSEPVKKYEDLTWKDWLPGPKMSIFLGLIAAGTAAWAYDRYELEKVHAQLSEELRSIRETPVPTSYTPRKITIYMADTSWAEHWFRLYVKPVLTMGAIDWDVVTVDHVAPAVEKAACELVWAGKDEARAEAAHAARATVVQKGWFGRERTVTLPVEPLYHFLNPRQFDSDCGVVAIGAVAWRNVLRGIQRGCLTERPAPEPVAPMAATSEPDTAAANAADAAASATDAAAGITDPAADATDAAAPAPALPAESAEHLPPFDLPPVGYVTGLNLIGWSRFPRRILTFFTQRYTAAAVGAQVVAICKGETAALPAGVDLARGGPLEEEHDPEQPDATSVTLDPLIAERLRVYA</sequence>
<feature type="region of interest" description="Disordered" evidence="12">
    <location>
        <begin position="302"/>
        <end position="326"/>
    </location>
</feature>
<keyword evidence="9" id="KW-0811">Translocation</keyword>
<keyword evidence="11" id="KW-0472">Membrane</keyword>
<evidence type="ECO:0000313" key="13">
    <source>
        <dbReference type="EMBL" id="RKP04036.1"/>
    </source>
</evidence>
<evidence type="ECO:0000256" key="4">
    <source>
        <dbReference type="ARBA" id="ARBA00022448"/>
    </source>
</evidence>
<dbReference type="OrthoDB" id="5598305at2759"/>
<keyword evidence="10" id="KW-0496">Mitochondrion</keyword>
<proteinExistence type="inferred from homology"/>
<keyword evidence="6" id="KW-0999">Mitochondrion inner membrane</keyword>
<evidence type="ECO:0000256" key="11">
    <source>
        <dbReference type="ARBA" id="ARBA00023136"/>
    </source>
</evidence>
<comment type="similarity">
    <text evidence="2">Belongs to the TIM54 family.</text>
</comment>
<dbReference type="InterPro" id="IPR021056">
    <property type="entry name" value="Mt_import_IM_translocase_Tim54"/>
</dbReference>
<evidence type="ECO:0000256" key="3">
    <source>
        <dbReference type="ARBA" id="ARBA00020796"/>
    </source>
</evidence>
<dbReference type="STRING" id="1555241.A0A4P9XEP5"/>
<dbReference type="AlphaFoldDB" id="A0A4P9XEP5"/>
<evidence type="ECO:0000256" key="10">
    <source>
        <dbReference type="ARBA" id="ARBA00023128"/>
    </source>
</evidence>
<dbReference type="GO" id="GO:0015031">
    <property type="term" value="P:protein transport"/>
    <property type="evidence" value="ECO:0007669"/>
    <property type="project" value="UniProtKB-KW"/>
</dbReference>
<evidence type="ECO:0000256" key="6">
    <source>
        <dbReference type="ARBA" id="ARBA00022792"/>
    </source>
</evidence>
<gene>
    <name evidence="13" type="ORF">CXG81DRAFT_16463</name>
</gene>
<evidence type="ECO:0000313" key="14">
    <source>
        <dbReference type="Proteomes" id="UP000274922"/>
    </source>
</evidence>
<evidence type="ECO:0000256" key="12">
    <source>
        <dbReference type="SAM" id="MobiDB-lite"/>
    </source>
</evidence>
<evidence type="ECO:0000256" key="5">
    <source>
        <dbReference type="ARBA" id="ARBA00022692"/>
    </source>
</evidence>
<name>A0A4P9XEP5_9FUNG</name>
<reference evidence="14" key="1">
    <citation type="journal article" date="2018" name="Nat. Microbiol.">
        <title>Leveraging single-cell genomics to expand the fungal tree of life.</title>
        <authorList>
            <person name="Ahrendt S.R."/>
            <person name="Quandt C.A."/>
            <person name="Ciobanu D."/>
            <person name="Clum A."/>
            <person name="Salamov A."/>
            <person name="Andreopoulos B."/>
            <person name="Cheng J.F."/>
            <person name="Woyke T."/>
            <person name="Pelin A."/>
            <person name="Henrissat B."/>
            <person name="Reynolds N.K."/>
            <person name="Benny G.L."/>
            <person name="Smith M.E."/>
            <person name="James T.Y."/>
            <person name="Grigoriev I.V."/>
        </authorList>
    </citation>
    <scope>NUCLEOTIDE SEQUENCE [LARGE SCALE GENOMIC DNA]</scope>
    <source>
        <strain evidence="14">ATCC 52028</strain>
    </source>
</reference>
<evidence type="ECO:0000256" key="7">
    <source>
        <dbReference type="ARBA" id="ARBA00022927"/>
    </source>
</evidence>
<feature type="compositionally biased region" description="Low complexity" evidence="12">
    <location>
        <begin position="29"/>
        <end position="109"/>
    </location>
</feature>
<evidence type="ECO:0000256" key="1">
    <source>
        <dbReference type="ARBA" id="ARBA00004434"/>
    </source>
</evidence>
<keyword evidence="7" id="KW-0653">Protein transport</keyword>
<evidence type="ECO:0000256" key="9">
    <source>
        <dbReference type="ARBA" id="ARBA00023010"/>
    </source>
</evidence>
<comment type="subcellular location">
    <subcellularLocation>
        <location evidence="1">Mitochondrion inner membrane</location>
        <topology evidence="1">Single-pass membrane protein</topology>
    </subcellularLocation>
</comment>
<keyword evidence="5" id="KW-0812">Transmembrane</keyword>
<evidence type="ECO:0000256" key="2">
    <source>
        <dbReference type="ARBA" id="ARBA00006355"/>
    </source>
</evidence>
<evidence type="ECO:0000256" key="8">
    <source>
        <dbReference type="ARBA" id="ARBA00022989"/>
    </source>
</evidence>
<feature type="compositionally biased region" description="Low complexity" evidence="12">
    <location>
        <begin position="312"/>
        <end position="326"/>
    </location>
</feature>
<organism evidence="13 14">
    <name type="scientific">Caulochytrium protostelioides</name>
    <dbReference type="NCBI Taxonomy" id="1555241"/>
    <lineage>
        <taxon>Eukaryota</taxon>
        <taxon>Fungi</taxon>
        <taxon>Fungi incertae sedis</taxon>
        <taxon>Chytridiomycota</taxon>
        <taxon>Chytridiomycota incertae sedis</taxon>
        <taxon>Chytridiomycetes</taxon>
        <taxon>Caulochytriales</taxon>
        <taxon>Caulochytriaceae</taxon>
        <taxon>Caulochytrium</taxon>
    </lineage>
</organism>
<feature type="region of interest" description="Disordered" evidence="12">
    <location>
        <begin position="25"/>
        <end position="111"/>
    </location>
</feature>
<keyword evidence="14" id="KW-1185">Reference proteome</keyword>
<dbReference type="EMBL" id="ML014114">
    <property type="protein sequence ID" value="RKP04036.1"/>
    <property type="molecule type" value="Genomic_DNA"/>
</dbReference>